<evidence type="ECO:0000313" key="1">
    <source>
        <dbReference type="EMBL" id="QCI28005.1"/>
    </source>
</evidence>
<dbReference type="SUPFAM" id="SSF103032">
    <property type="entry name" value="Hypothetical protein YwqG"/>
    <property type="match status" value="1"/>
</dbReference>
<dbReference type="RefSeq" id="WP_123352201.1">
    <property type="nucleotide sequence ID" value="NZ_CP027432.2"/>
</dbReference>
<accession>A0AAJ4RC84</accession>
<dbReference type="EMBL" id="CP027432">
    <property type="protein sequence ID" value="QCI28005.1"/>
    <property type="molecule type" value="Genomic_DNA"/>
</dbReference>
<protein>
    <recommendedName>
        <fullName evidence="5">DUF1963 domain-containing protein</fullName>
    </recommendedName>
</protein>
<gene>
    <name evidence="1" type="ORF">C6V80_03210</name>
    <name evidence="2" type="ORF">EDC58_0783</name>
</gene>
<name>A0AAJ4RC84_9BACT</name>
<evidence type="ECO:0000313" key="2">
    <source>
        <dbReference type="EMBL" id="ROR39808.1"/>
    </source>
</evidence>
<dbReference type="EMBL" id="RJVK01000002">
    <property type="protein sequence ID" value="ROR39808.1"/>
    <property type="molecule type" value="Genomic_DNA"/>
</dbReference>
<dbReference type="AlphaFoldDB" id="A0AAJ4RC84"/>
<evidence type="ECO:0000313" key="4">
    <source>
        <dbReference type="Proteomes" id="UP000298805"/>
    </source>
</evidence>
<dbReference type="InterPro" id="IPR035948">
    <property type="entry name" value="YwqG-like_sf"/>
</dbReference>
<dbReference type="Proteomes" id="UP000298805">
    <property type="component" value="Chromosome"/>
</dbReference>
<organism evidence="2 3">
    <name type="scientific">Caminibacter pacificus</name>
    <dbReference type="NCBI Taxonomy" id="1424653"/>
    <lineage>
        <taxon>Bacteria</taxon>
        <taxon>Pseudomonadati</taxon>
        <taxon>Campylobacterota</taxon>
        <taxon>Epsilonproteobacteria</taxon>
        <taxon>Nautiliales</taxon>
        <taxon>Nautiliaceae</taxon>
        <taxon>Caminibacter</taxon>
    </lineage>
</organism>
<reference evidence="2 3" key="2">
    <citation type="submission" date="2018-11" db="EMBL/GenBank/DDBJ databases">
        <title>Genomic Encyclopedia of Type Strains, Phase IV (KMG-IV): sequencing the most valuable type-strain genomes for metagenomic binning, comparative biology and taxonomic classification.</title>
        <authorList>
            <person name="Goeker M."/>
        </authorList>
    </citation>
    <scope>NUCLEOTIDE SEQUENCE [LARGE SCALE GENOMIC DNA]</scope>
    <source>
        <strain evidence="2 3">DSM 27783</strain>
    </source>
</reference>
<dbReference type="Gene3D" id="2.30.320.10">
    <property type="entry name" value="YwqG-like"/>
    <property type="match status" value="1"/>
</dbReference>
<reference evidence="1" key="3">
    <citation type="submission" date="2019-06" db="EMBL/GenBank/DDBJ databases">
        <title>A comparative analysis of the Nautiliaceae.</title>
        <authorList>
            <person name="Grosche A."/>
            <person name="Smedile F."/>
            <person name="Vetriani C."/>
        </authorList>
    </citation>
    <scope>NUCLEOTIDE SEQUENCE</scope>
    <source>
        <strain evidence="1">TB6</strain>
    </source>
</reference>
<reference evidence="4" key="1">
    <citation type="submission" date="2018-03" db="EMBL/GenBank/DDBJ databases">
        <title>A comparative analysis of the Nautiliaceae.</title>
        <authorList>
            <person name="Grosche A."/>
            <person name="Smedile F."/>
            <person name="Vetriani C."/>
        </authorList>
    </citation>
    <scope>NUCLEOTIDE SEQUENCE [LARGE SCALE GENOMIC DNA]</scope>
    <source>
        <strain evidence="4">TB6</strain>
    </source>
</reference>
<proteinExistence type="predicted"/>
<evidence type="ECO:0008006" key="5">
    <source>
        <dbReference type="Google" id="ProtNLM"/>
    </source>
</evidence>
<evidence type="ECO:0000313" key="3">
    <source>
        <dbReference type="Proteomes" id="UP000272781"/>
    </source>
</evidence>
<keyword evidence="4" id="KW-1185">Reference proteome</keyword>
<dbReference type="Proteomes" id="UP000272781">
    <property type="component" value="Unassembled WGS sequence"/>
</dbReference>
<sequence length="97" mass="11417">MKLRELGVKFTTYQKLNYPENLGKRTKFGGDPEWIQNDQTPICPKCKNKMVFVSQIDSFDYNGYPTEEAEYIFGDVGMIYVFFCFECLETESVFQCY</sequence>